<evidence type="ECO:0000313" key="5">
    <source>
        <dbReference type="Proteomes" id="UP001201812"/>
    </source>
</evidence>
<evidence type="ECO:0000256" key="1">
    <source>
        <dbReference type="ARBA" id="ARBA00023054"/>
    </source>
</evidence>
<comment type="caution">
    <text evidence="4">The sequence shown here is derived from an EMBL/GenBank/DDBJ whole genome shotgun (WGS) entry which is preliminary data.</text>
</comment>
<feature type="compositionally biased region" description="Polar residues" evidence="3">
    <location>
        <begin position="136"/>
        <end position="145"/>
    </location>
</feature>
<protein>
    <submittedName>
        <fullName evidence="4">GDP/GTP exchange factor sec2p domain-containing protein</fullName>
    </submittedName>
</protein>
<dbReference type="AlphaFoldDB" id="A0AAD4R6I2"/>
<feature type="compositionally biased region" description="Low complexity" evidence="3">
    <location>
        <begin position="79"/>
        <end position="103"/>
    </location>
</feature>
<dbReference type="GO" id="GO:0006887">
    <property type="term" value="P:exocytosis"/>
    <property type="evidence" value="ECO:0007669"/>
    <property type="project" value="TreeGrafter"/>
</dbReference>
<dbReference type="EMBL" id="JAKKPZ010000006">
    <property type="protein sequence ID" value="KAI1719919.1"/>
    <property type="molecule type" value="Genomic_DNA"/>
</dbReference>
<evidence type="ECO:0000256" key="2">
    <source>
        <dbReference type="ARBA" id="ARBA00025794"/>
    </source>
</evidence>
<dbReference type="GO" id="GO:0005085">
    <property type="term" value="F:guanyl-nucleotide exchange factor activity"/>
    <property type="evidence" value="ECO:0007669"/>
    <property type="project" value="InterPro"/>
</dbReference>
<feature type="region of interest" description="Disordered" evidence="3">
    <location>
        <begin position="190"/>
        <end position="222"/>
    </location>
</feature>
<accession>A0AAD4R6I2</accession>
<dbReference type="CDD" id="cd21044">
    <property type="entry name" value="Rab11BD_RAB3IP_like"/>
    <property type="match status" value="1"/>
</dbReference>
<evidence type="ECO:0000313" key="4">
    <source>
        <dbReference type="EMBL" id="KAI1719919.1"/>
    </source>
</evidence>
<dbReference type="InterPro" id="IPR040351">
    <property type="entry name" value="RAB3IL/RAB3IP/Sec2"/>
</dbReference>
<proteinExistence type="inferred from homology"/>
<gene>
    <name evidence="4" type="ORF">DdX_05279</name>
</gene>
<dbReference type="PANTHER" id="PTHR14430:SF0">
    <property type="entry name" value="SEC2P DOMAIN-CONTAINING PROTEIN"/>
    <property type="match status" value="1"/>
</dbReference>
<organism evidence="4 5">
    <name type="scientific">Ditylenchus destructor</name>
    <dbReference type="NCBI Taxonomy" id="166010"/>
    <lineage>
        <taxon>Eukaryota</taxon>
        <taxon>Metazoa</taxon>
        <taxon>Ecdysozoa</taxon>
        <taxon>Nematoda</taxon>
        <taxon>Chromadorea</taxon>
        <taxon>Rhabditida</taxon>
        <taxon>Tylenchina</taxon>
        <taxon>Tylenchomorpha</taxon>
        <taxon>Sphaerularioidea</taxon>
        <taxon>Anguinidae</taxon>
        <taxon>Anguininae</taxon>
        <taxon>Ditylenchus</taxon>
    </lineage>
</organism>
<feature type="region of interest" description="Disordered" evidence="3">
    <location>
        <begin position="22"/>
        <end position="105"/>
    </location>
</feature>
<feature type="region of interest" description="Disordered" evidence="3">
    <location>
        <begin position="136"/>
        <end position="155"/>
    </location>
</feature>
<feature type="region of interest" description="Disordered" evidence="3">
    <location>
        <begin position="334"/>
        <end position="373"/>
    </location>
</feature>
<keyword evidence="1" id="KW-0175">Coiled coil</keyword>
<dbReference type="PANTHER" id="PTHR14430">
    <property type="entry name" value="RABIN3-RELATED"/>
    <property type="match status" value="1"/>
</dbReference>
<evidence type="ECO:0000256" key="3">
    <source>
        <dbReference type="SAM" id="MobiDB-lite"/>
    </source>
</evidence>
<feature type="compositionally biased region" description="Polar residues" evidence="3">
    <location>
        <begin position="48"/>
        <end position="78"/>
    </location>
</feature>
<feature type="compositionally biased region" description="Polar residues" evidence="3">
    <location>
        <begin position="334"/>
        <end position="367"/>
    </location>
</feature>
<dbReference type="GO" id="GO:0070319">
    <property type="term" value="C:Golgi to plasma membrane transport vesicle"/>
    <property type="evidence" value="ECO:0007669"/>
    <property type="project" value="TreeGrafter"/>
</dbReference>
<name>A0AAD4R6I2_9BILA</name>
<dbReference type="Pfam" id="PF25555">
    <property type="entry name" value="RAB3A-like_C"/>
    <property type="match status" value="1"/>
</dbReference>
<reference evidence="4" key="1">
    <citation type="submission" date="2022-01" db="EMBL/GenBank/DDBJ databases">
        <title>Genome Sequence Resource for Two Populations of Ditylenchus destructor, the Migratory Endoparasitic Phytonematode.</title>
        <authorList>
            <person name="Zhang H."/>
            <person name="Lin R."/>
            <person name="Xie B."/>
        </authorList>
    </citation>
    <scope>NUCLEOTIDE SEQUENCE</scope>
    <source>
        <strain evidence="4">BazhouSP</strain>
    </source>
</reference>
<keyword evidence="5" id="KW-1185">Reference proteome</keyword>
<comment type="similarity">
    <text evidence="2">Belongs to the SEC2 family.</text>
</comment>
<sequence length="546" mass="60596">MDVPLAQRIKEFQTALDFELPTVVEEDEIEPIEVNFSEHSGYDESERSSTNSISTKVPSPGSSQDTSFGNSTSEVSTPSSEFSQVSSATSASLSAKSGKSGKSMEVGTKTSKFNAFHAPFSSHLGLVSKKKAAHRSSSLGNCKTTNDSDDKIYSPKTLPNKIDFNSIIGEERAAFFHSLSKDAISQSIENDSIRDKSVSESNANHAENEGCSESASKSAEEHLESLEKELENAKLTISEKEKKCASLLKLQSVVDNEVQELTETLFQEAYKMVNSAEERKDRAERLLAEARLKLDLLQAEVSALKGALKEMGSATSTPKRSSKGSIAQRFLSNSANKSSDSLTPPSTKKSNLFSASKSAQKLQSTPLNPRPVETNEIDPIYYKEFATWRENAEGLDETSSFLRRIFREDIEPCLVFENNELTSQVLQAIKDNTLEMEPINREHGSNTRDCSLLRVKKQCPYQLRTSSDTDWQFISLLARNRIAAVCDFFTYLRYVKLGIIKPSMNESYWNIINLRKNMTLAKLGLHFNLKMNGSSSSNSLSNDCDY</sequence>
<dbReference type="Gene3D" id="1.20.5.4880">
    <property type="match status" value="1"/>
</dbReference>
<dbReference type="Proteomes" id="UP001201812">
    <property type="component" value="Unassembled WGS sequence"/>
</dbReference>
<dbReference type="SUPFAM" id="SSF144284">
    <property type="entry name" value="Sec2 N-terminal region"/>
    <property type="match status" value="1"/>
</dbReference>